<name>X6ML81_RETFI</name>
<evidence type="ECO:0000313" key="4">
    <source>
        <dbReference type="Proteomes" id="UP000023152"/>
    </source>
</evidence>
<feature type="region of interest" description="Disordered" evidence="1">
    <location>
        <begin position="169"/>
        <end position="193"/>
    </location>
</feature>
<feature type="compositionally biased region" description="Polar residues" evidence="1">
    <location>
        <begin position="183"/>
        <end position="193"/>
    </location>
</feature>
<dbReference type="AlphaFoldDB" id="X6ML81"/>
<gene>
    <name evidence="3" type="ORF">RFI_23151</name>
</gene>
<evidence type="ECO:0000256" key="1">
    <source>
        <dbReference type="SAM" id="MobiDB-lite"/>
    </source>
</evidence>
<feature type="signal peptide" evidence="2">
    <location>
        <begin position="1"/>
        <end position="18"/>
    </location>
</feature>
<accession>X6ML81</accession>
<proteinExistence type="predicted"/>
<dbReference type="EMBL" id="ASPP01020161">
    <property type="protein sequence ID" value="ETO14217.1"/>
    <property type="molecule type" value="Genomic_DNA"/>
</dbReference>
<comment type="caution">
    <text evidence="3">The sequence shown here is derived from an EMBL/GenBank/DDBJ whole genome shotgun (WGS) entry which is preliminary data.</text>
</comment>
<keyword evidence="4" id="KW-1185">Reference proteome</keyword>
<feature type="chain" id="PRO_5004975352" evidence="2">
    <location>
        <begin position="19"/>
        <end position="234"/>
    </location>
</feature>
<sequence>MLFRRVLILIPLDALVNALCVSMLYQHMTPVYKRCCYGLENMCCALCTTNFGPHLCGFLCVVCCCVECESCRCCWNCSGQMHEEPQEVNPNLHAKHAILHFSGQLPPLATILGKGIEGGKNADNNSAIMAELQVDDHLAFNQPINPTNPVNTLNAQMPSVEPFVTHTHTQTQSEVTLPDKNAPLTTTPHHTNPRTSLSGVQFSFSVVCRFSILIQFSKKYCFKFISNAKFPKLR</sequence>
<feature type="non-terminal residue" evidence="3">
    <location>
        <position position="234"/>
    </location>
</feature>
<keyword evidence="2" id="KW-0732">Signal</keyword>
<dbReference type="Proteomes" id="UP000023152">
    <property type="component" value="Unassembled WGS sequence"/>
</dbReference>
<evidence type="ECO:0000256" key="2">
    <source>
        <dbReference type="SAM" id="SignalP"/>
    </source>
</evidence>
<reference evidence="3 4" key="1">
    <citation type="journal article" date="2013" name="Curr. Biol.">
        <title>The Genome of the Foraminiferan Reticulomyxa filosa.</title>
        <authorList>
            <person name="Glockner G."/>
            <person name="Hulsmann N."/>
            <person name="Schleicher M."/>
            <person name="Noegel A.A."/>
            <person name="Eichinger L."/>
            <person name="Gallinger C."/>
            <person name="Pawlowski J."/>
            <person name="Sierra R."/>
            <person name="Euteneuer U."/>
            <person name="Pillet L."/>
            <person name="Moustafa A."/>
            <person name="Platzer M."/>
            <person name="Groth M."/>
            <person name="Szafranski K."/>
            <person name="Schliwa M."/>
        </authorList>
    </citation>
    <scope>NUCLEOTIDE SEQUENCE [LARGE SCALE GENOMIC DNA]</scope>
</reference>
<evidence type="ECO:0000313" key="3">
    <source>
        <dbReference type="EMBL" id="ETO14217.1"/>
    </source>
</evidence>
<organism evidence="3 4">
    <name type="scientific">Reticulomyxa filosa</name>
    <dbReference type="NCBI Taxonomy" id="46433"/>
    <lineage>
        <taxon>Eukaryota</taxon>
        <taxon>Sar</taxon>
        <taxon>Rhizaria</taxon>
        <taxon>Retaria</taxon>
        <taxon>Foraminifera</taxon>
        <taxon>Monothalamids</taxon>
        <taxon>Reticulomyxidae</taxon>
        <taxon>Reticulomyxa</taxon>
    </lineage>
</organism>
<protein>
    <submittedName>
        <fullName evidence="3">Uncharacterized protein</fullName>
    </submittedName>
</protein>